<sequence length="168" mass="19826">MSNGKKSLFNKWCWENWTATCRIMKWDHHKNRLKMDERPQCEMESTKILEDNTSIDHRCSNFFLDTTPKARETKVKMNYWDFIKIRSFCTAKEITKKTERSCSWLSKIQVKVGLELKTLRRRPEPRSRVTLSTLSHPGTPLFHETFGSVCVRVCVCVYVCVGAYHIIM</sequence>
<dbReference type="GeneTree" id="ENSGT01150000289780"/>
<proteinExistence type="predicted"/>
<dbReference type="InParanoid" id="M3YW27"/>
<name>M3YW27_MUSPF</name>
<dbReference type="STRING" id="9669.ENSMPUP00000015537"/>
<organism evidence="1">
    <name type="scientific">Mustela putorius furo</name>
    <name type="common">European domestic ferret</name>
    <name type="synonym">Mustela furo</name>
    <dbReference type="NCBI Taxonomy" id="9669"/>
    <lineage>
        <taxon>Eukaryota</taxon>
        <taxon>Metazoa</taxon>
        <taxon>Chordata</taxon>
        <taxon>Craniata</taxon>
        <taxon>Vertebrata</taxon>
        <taxon>Euteleostomi</taxon>
        <taxon>Mammalia</taxon>
        <taxon>Eutheria</taxon>
        <taxon>Laurasiatheria</taxon>
        <taxon>Carnivora</taxon>
        <taxon>Caniformia</taxon>
        <taxon>Musteloidea</taxon>
        <taxon>Mustelidae</taxon>
        <taxon>Mustelinae</taxon>
        <taxon>Mustela</taxon>
    </lineage>
</organism>
<evidence type="ECO:0000313" key="1">
    <source>
        <dbReference type="Ensembl" id="ENSMPUP00000015537.1"/>
    </source>
</evidence>
<dbReference type="Ensembl" id="ENSMPUT00000015778.1">
    <property type="protein sequence ID" value="ENSMPUP00000015537.1"/>
    <property type="gene ID" value="ENSMPUG00000015647.1"/>
</dbReference>
<dbReference type="HOGENOM" id="CLU_1585940_0_0_1"/>
<reference evidence="1" key="1">
    <citation type="submission" date="2024-06" db="UniProtKB">
        <authorList>
            <consortium name="Ensembl"/>
        </authorList>
    </citation>
    <scope>IDENTIFICATION</scope>
</reference>
<accession>M3YW27</accession>
<protein>
    <submittedName>
        <fullName evidence="1">Uncharacterized protein</fullName>
    </submittedName>
</protein>
<dbReference type="OMA" id="PQCEMES"/>
<dbReference type="AlphaFoldDB" id="M3YW27"/>
<dbReference type="EMBL" id="AEYP01041890">
    <property type="status" value="NOT_ANNOTATED_CDS"/>
    <property type="molecule type" value="Genomic_DNA"/>
</dbReference>